<sequence>MKIFKKQPAQPSFFMVGMEYKAKKTFGNFYKGETYTFIGENGFGRDRITEVYDLFFHDPEKDTLHSWRQDADKIKKMGPVYFVKVGGWDVSVKKSIRPVDLNQFDLSQGKQLLNEYIPYFKSIIEGEKWVLNWIYWITEYGPLLEKILPRMDYLRWKLYPIPEIKKFLEESNVPFNKGTRYLWINNCWFRGDIYEYFNI</sequence>
<gene>
    <name evidence="1" type="ORF">LEP1GSC179_1432</name>
</gene>
<organism evidence="1 2">
    <name type="scientific">Leptospira santarosai str. MOR084</name>
    <dbReference type="NCBI Taxonomy" id="1049984"/>
    <lineage>
        <taxon>Bacteria</taxon>
        <taxon>Pseudomonadati</taxon>
        <taxon>Spirochaetota</taxon>
        <taxon>Spirochaetia</taxon>
        <taxon>Leptospirales</taxon>
        <taxon>Leptospiraceae</taxon>
        <taxon>Leptospira</taxon>
    </lineage>
</organism>
<evidence type="ECO:0000313" key="1">
    <source>
        <dbReference type="EMBL" id="EKO32308.1"/>
    </source>
</evidence>
<name>A0A0E2BAD9_9LEPT</name>
<dbReference type="RefSeq" id="WP_004460361.1">
    <property type="nucleotide sequence ID" value="NZ_AHON02000074.1"/>
</dbReference>
<accession>A0A0E2BAD9</accession>
<dbReference type="EMBL" id="AHON02000074">
    <property type="protein sequence ID" value="EKO32308.1"/>
    <property type="molecule type" value="Genomic_DNA"/>
</dbReference>
<dbReference type="GeneID" id="29740860"/>
<comment type="caution">
    <text evidence="1">The sequence shown here is derived from an EMBL/GenBank/DDBJ whole genome shotgun (WGS) entry which is preliminary data.</text>
</comment>
<keyword evidence="2" id="KW-1185">Reference proteome</keyword>
<dbReference type="Proteomes" id="UP000006329">
    <property type="component" value="Unassembled WGS sequence"/>
</dbReference>
<evidence type="ECO:0000313" key="2">
    <source>
        <dbReference type="Proteomes" id="UP000006329"/>
    </source>
</evidence>
<dbReference type="AlphaFoldDB" id="A0A0E2BAD9"/>
<reference evidence="1" key="1">
    <citation type="submission" date="2012-10" db="EMBL/GenBank/DDBJ databases">
        <authorList>
            <person name="Harkins D.M."/>
            <person name="Durkin A.S."/>
            <person name="Brinkac L.M."/>
            <person name="Haft D.H."/>
            <person name="Selengut J.D."/>
            <person name="Sanka R."/>
            <person name="DePew J."/>
            <person name="Purushe J."/>
            <person name="Matthias M.A."/>
            <person name="Vinetz J.M."/>
            <person name="Sutton G.G."/>
            <person name="Nierman W.C."/>
            <person name="Fouts D.E."/>
        </authorList>
    </citation>
    <scope>NUCLEOTIDE SEQUENCE [LARGE SCALE GENOMIC DNA]</scope>
    <source>
        <strain evidence="1">MOR084</strain>
    </source>
</reference>
<protein>
    <submittedName>
        <fullName evidence="1">Uncharacterized protein</fullName>
    </submittedName>
</protein>
<proteinExistence type="predicted"/>